<keyword evidence="4" id="KW-0274">FAD</keyword>
<dbReference type="InterPro" id="IPR001100">
    <property type="entry name" value="Pyr_nuc-diS_OxRdtase"/>
</dbReference>
<dbReference type="Proteomes" id="UP001206821">
    <property type="component" value="Unassembled WGS sequence"/>
</dbReference>
<dbReference type="SUPFAM" id="SSF51905">
    <property type="entry name" value="FAD/NAD(P)-binding domain"/>
    <property type="match status" value="1"/>
</dbReference>
<feature type="domain" description="Pyridine nucleotide-disulphide oxidoreductase dimerisation" evidence="5">
    <location>
        <begin position="330"/>
        <end position="430"/>
    </location>
</feature>
<organism evidence="7 8">
    <name type="scientific">Exiguobacterium alkaliphilum</name>
    <dbReference type="NCBI Taxonomy" id="1428684"/>
    <lineage>
        <taxon>Bacteria</taxon>
        <taxon>Bacillati</taxon>
        <taxon>Bacillota</taxon>
        <taxon>Bacilli</taxon>
        <taxon>Bacillales</taxon>
        <taxon>Bacillales Family XII. Incertae Sedis</taxon>
        <taxon>Exiguobacterium</taxon>
    </lineage>
</organism>
<evidence type="ECO:0000313" key="8">
    <source>
        <dbReference type="Proteomes" id="UP001206821"/>
    </source>
</evidence>
<evidence type="ECO:0000313" key="7">
    <source>
        <dbReference type="EMBL" id="MCT4796264.1"/>
    </source>
</evidence>
<sequence>MKRYDVIIIGSGSAASQAANILRDAGKEIAIVENWTFGGTCPQRGCDPKKMLAEGAELVARVDQIKTLGVNGEITLDWATFKRRVDEYRFAVPTTKTHNWREHGIDLFEGEPHFIDEDSIVINGHEISAHHFIIATGLIPRPLDIPGGEHAITSDDVFDLASLPAHVSIVGAGYIAFEFAHILRRFGCDVTLLVRSRALKAFDRNVVKRLIDETERIGIDVRYGVEPSALDGDVLTLSDDSTLHGLVLNASGRIPSIERLHLEAAGVRADHDGIRVNAYLQTSNPNIYAAGDVSASDNPPLTPFAGQEGRIAALNLLRGNTRPFPERPAPTVVFTSPPIAKVGLTVEEAKANGIDFECKDIDLSHFLTYERIHDETAFSRVLLSRDGHVLGAHLIGQHAPELINLFSFIIQNNMTHQHVKHLQFAYPTSASDLSFLL</sequence>
<accession>A0ABT2KZB8</accession>
<dbReference type="InterPro" id="IPR023753">
    <property type="entry name" value="FAD/NAD-binding_dom"/>
</dbReference>
<dbReference type="Gene3D" id="3.50.50.60">
    <property type="entry name" value="FAD/NAD(P)-binding domain"/>
    <property type="match status" value="2"/>
</dbReference>
<dbReference type="SUPFAM" id="SSF55424">
    <property type="entry name" value="FAD/NAD-linked reductases, dimerisation (C-terminal) domain"/>
    <property type="match status" value="1"/>
</dbReference>
<keyword evidence="3" id="KW-0285">Flavoprotein</keyword>
<dbReference type="PANTHER" id="PTHR43014:SF5">
    <property type="entry name" value="GLUTATHIONE REDUCTASE (NADPH)"/>
    <property type="match status" value="1"/>
</dbReference>
<comment type="caution">
    <text evidence="7">The sequence shown here is derived from an EMBL/GenBank/DDBJ whole genome shotgun (WGS) entry which is preliminary data.</text>
</comment>
<dbReference type="Pfam" id="PF07992">
    <property type="entry name" value="Pyr_redox_2"/>
    <property type="match status" value="1"/>
</dbReference>
<dbReference type="InterPro" id="IPR036188">
    <property type="entry name" value="FAD/NAD-bd_sf"/>
</dbReference>
<evidence type="ECO:0000259" key="5">
    <source>
        <dbReference type="Pfam" id="PF02852"/>
    </source>
</evidence>
<feature type="domain" description="FAD/NAD(P)-binding" evidence="6">
    <location>
        <begin position="4"/>
        <end position="309"/>
    </location>
</feature>
<dbReference type="Gene3D" id="3.30.390.30">
    <property type="match status" value="1"/>
</dbReference>
<evidence type="ECO:0000259" key="6">
    <source>
        <dbReference type="Pfam" id="PF07992"/>
    </source>
</evidence>
<evidence type="ECO:0000256" key="1">
    <source>
        <dbReference type="ARBA" id="ARBA00001974"/>
    </source>
</evidence>
<comment type="cofactor">
    <cofactor evidence="1">
        <name>FAD</name>
        <dbReference type="ChEBI" id="CHEBI:57692"/>
    </cofactor>
</comment>
<name>A0ABT2KZB8_9BACL</name>
<gene>
    <name evidence="7" type="ORF">NQG31_11975</name>
</gene>
<dbReference type="PIRSF" id="PIRSF000350">
    <property type="entry name" value="Mercury_reductase_MerA"/>
    <property type="match status" value="1"/>
</dbReference>
<reference evidence="7 8" key="1">
    <citation type="submission" date="2022-07" db="EMBL/GenBank/DDBJ databases">
        <title>Genomic and pangenome structural analysis of the polyextremophile Exiguobacterium.</title>
        <authorList>
            <person name="Shen L."/>
        </authorList>
    </citation>
    <scope>NUCLEOTIDE SEQUENCE [LARGE SCALE GENOMIC DNA]</scope>
    <source>
        <strain evidence="7 8">12_1</strain>
    </source>
</reference>
<dbReference type="PANTHER" id="PTHR43014">
    <property type="entry name" value="MERCURIC REDUCTASE"/>
    <property type="match status" value="1"/>
</dbReference>
<evidence type="ECO:0000256" key="2">
    <source>
        <dbReference type="ARBA" id="ARBA00007532"/>
    </source>
</evidence>
<proteinExistence type="inferred from homology"/>
<comment type="similarity">
    <text evidence="2">Belongs to the class-I pyridine nucleotide-disulfide oxidoreductase family.</text>
</comment>
<dbReference type="PRINTS" id="PR00368">
    <property type="entry name" value="FADPNR"/>
</dbReference>
<keyword evidence="8" id="KW-1185">Reference proteome</keyword>
<protein>
    <submittedName>
        <fullName evidence="7">NAD(P)/FAD-dependent oxidoreductase</fullName>
    </submittedName>
</protein>
<dbReference type="InterPro" id="IPR016156">
    <property type="entry name" value="FAD/NAD-linked_Rdtase_dimer_sf"/>
</dbReference>
<dbReference type="PRINTS" id="PR00411">
    <property type="entry name" value="PNDRDTASEI"/>
</dbReference>
<dbReference type="Pfam" id="PF02852">
    <property type="entry name" value="Pyr_redox_dim"/>
    <property type="match status" value="1"/>
</dbReference>
<dbReference type="RefSeq" id="WP_034816368.1">
    <property type="nucleotide sequence ID" value="NZ_JANIEK010000057.1"/>
</dbReference>
<dbReference type="EMBL" id="JANIEK010000057">
    <property type="protein sequence ID" value="MCT4796264.1"/>
    <property type="molecule type" value="Genomic_DNA"/>
</dbReference>
<evidence type="ECO:0000256" key="4">
    <source>
        <dbReference type="ARBA" id="ARBA00022827"/>
    </source>
</evidence>
<dbReference type="InterPro" id="IPR004099">
    <property type="entry name" value="Pyr_nucl-diS_OxRdtase_dimer"/>
</dbReference>
<evidence type="ECO:0000256" key="3">
    <source>
        <dbReference type="ARBA" id="ARBA00022630"/>
    </source>
</evidence>